<feature type="compositionally biased region" description="Basic residues" evidence="2">
    <location>
        <begin position="112"/>
        <end position="122"/>
    </location>
</feature>
<organism evidence="4 5">
    <name type="scientific">Cylicocyclus nassatus</name>
    <name type="common">Nematode worm</name>
    <dbReference type="NCBI Taxonomy" id="53992"/>
    <lineage>
        <taxon>Eukaryota</taxon>
        <taxon>Metazoa</taxon>
        <taxon>Ecdysozoa</taxon>
        <taxon>Nematoda</taxon>
        <taxon>Chromadorea</taxon>
        <taxon>Rhabditida</taxon>
        <taxon>Rhabditina</taxon>
        <taxon>Rhabditomorpha</taxon>
        <taxon>Strongyloidea</taxon>
        <taxon>Strongylidae</taxon>
        <taxon>Cylicocyclus</taxon>
    </lineage>
</organism>
<feature type="compositionally biased region" description="Low complexity" evidence="2">
    <location>
        <begin position="551"/>
        <end position="561"/>
    </location>
</feature>
<feature type="compositionally biased region" description="Low complexity" evidence="2">
    <location>
        <begin position="405"/>
        <end position="416"/>
    </location>
</feature>
<feature type="region of interest" description="Disordered" evidence="2">
    <location>
        <begin position="657"/>
        <end position="801"/>
    </location>
</feature>
<dbReference type="PROSITE" id="PS50157">
    <property type="entry name" value="ZINC_FINGER_C2H2_2"/>
    <property type="match status" value="1"/>
</dbReference>
<feature type="compositionally biased region" description="Basic residues" evidence="2">
    <location>
        <begin position="490"/>
        <end position="499"/>
    </location>
</feature>
<proteinExistence type="predicted"/>
<feature type="region of interest" description="Disordered" evidence="2">
    <location>
        <begin position="447"/>
        <end position="563"/>
    </location>
</feature>
<feature type="domain" description="C2H2-type" evidence="3">
    <location>
        <begin position="6"/>
        <end position="33"/>
    </location>
</feature>
<feature type="compositionally biased region" description="Basic and acidic residues" evidence="2">
    <location>
        <begin position="516"/>
        <end position="538"/>
    </location>
</feature>
<gene>
    <name evidence="4" type="ORF">CYNAS_LOCUS11622</name>
</gene>
<dbReference type="GO" id="GO:0006357">
    <property type="term" value="P:regulation of transcription by RNA polymerase II"/>
    <property type="evidence" value="ECO:0007669"/>
    <property type="project" value="TreeGrafter"/>
</dbReference>
<feature type="region of interest" description="Disordered" evidence="2">
    <location>
        <begin position="599"/>
        <end position="618"/>
    </location>
</feature>
<dbReference type="InterPro" id="IPR036236">
    <property type="entry name" value="Znf_C2H2_sf"/>
</dbReference>
<feature type="region of interest" description="Disordered" evidence="2">
    <location>
        <begin position="393"/>
        <end position="432"/>
    </location>
</feature>
<feature type="region of interest" description="Disordered" evidence="2">
    <location>
        <begin position="112"/>
        <end position="178"/>
    </location>
</feature>
<keyword evidence="5" id="KW-1185">Reference proteome</keyword>
<evidence type="ECO:0000259" key="3">
    <source>
        <dbReference type="PROSITE" id="PS50157"/>
    </source>
</evidence>
<protein>
    <recommendedName>
        <fullName evidence="3">C2H2-type domain-containing protein</fullName>
    </recommendedName>
</protein>
<dbReference type="SMART" id="SM00355">
    <property type="entry name" value="ZnF_C2H2"/>
    <property type="match status" value="5"/>
</dbReference>
<dbReference type="GO" id="GO:0000977">
    <property type="term" value="F:RNA polymerase II transcription regulatory region sequence-specific DNA binding"/>
    <property type="evidence" value="ECO:0007669"/>
    <property type="project" value="TreeGrafter"/>
</dbReference>
<dbReference type="Gene3D" id="3.30.160.60">
    <property type="entry name" value="Classic Zinc Finger"/>
    <property type="match status" value="1"/>
</dbReference>
<dbReference type="InterPro" id="IPR013087">
    <property type="entry name" value="Znf_C2H2_type"/>
</dbReference>
<dbReference type="GO" id="GO:0005634">
    <property type="term" value="C:nucleus"/>
    <property type="evidence" value="ECO:0007669"/>
    <property type="project" value="TreeGrafter"/>
</dbReference>
<dbReference type="PROSITE" id="PS00028">
    <property type="entry name" value="ZINC_FINGER_C2H2_1"/>
    <property type="match status" value="3"/>
</dbReference>
<dbReference type="GO" id="GO:0008270">
    <property type="term" value="F:zinc ion binding"/>
    <property type="evidence" value="ECO:0007669"/>
    <property type="project" value="UniProtKB-KW"/>
</dbReference>
<feature type="compositionally biased region" description="Low complexity" evidence="2">
    <location>
        <begin position="133"/>
        <end position="145"/>
    </location>
</feature>
<dbReference type="Proteomes" id="UP001176961">
    <property type="component" value="Unassembled WGS sequence"/>
</dbReference>
<dbReference type="AlphaFoldDB" id="A0AA36GWY2"/>
<evidence type="ECO:0000256" key="2">
    <source>
        <dbReference type="SAM" id="MobiDB-lite"/>
    </source>
</evidence>
<sequence>MTEENLVCSLCSASFSSKQSLTKHIHQHLFYRKYECGSCADLFYTDEEREAHCKKKGHFHTFGMRVSSYCELYVNQFLKDIEHIATYGIDNVVMQRSKANLACDTAISKLPRKSSPVKRKRNSLSPSHRETSLSKSNNVKDSSVNELHEHGDPNEADEYLEEPSTSSARKVKESRKRIRMPSDDWMRIEVDNTTSISPATQILSEALRTNAPEVRCTLCKAMTSSDYVLRKHHVSSVHMPKDHTESDYVEILSALMQKAYPTMTYNDLQCQIGGCRKEYKCQSARRNHVLRIHFQNELSCPIKACSFRSNDFPRINTHLKEDHGLANGYQSISSAAVRDQFNADRAKHNHRLTTLVQLAFPCNIPEICKSSHKADVSSSGAVVQSIITRIREKDRKFQTAPPNPLRLRSPSTSSDSDSSETEKIHKSPKLRTTVCVNKSGSITISKDVRASSASSPTVAPSSISSGSSSDSEDANRATKAHSHSLLSKHERTKSKHGHREKVNSPSSPSTLENGDGTDKEADLQRKTDEELEPHKENEEPGSDVDSLCNNAASEKSGSAASECDDVQVVAYVSGPPASSTPKQVEIEEVVLEDNDKEVRAAVKSPSSNSATKPKQPEYRTLSISGVSVRTDGEKESFFRPAASPGVSRTLPISGISIRADGTPIRPHTESYRRSFPNMRHSTPQRYTSRATEQYERRRELARRKFDLAEQKRMQGRKNIPKVEKYNHASKRSGTPSYKNSREFRANSSTRSPFKRPASEGSHHSRGPSYVVPKVKREVSSYSDTSPRPSNTWRGKIKRFED</sequence>
<feature type="compositionally biased region" description="Polar residues" evidence="2">
    <location>
        <begin position="503"/>
        <end position="512"/>
    </location>
</feature>
<feature type="compositionally biased region" description="Low complexity" evidence="2">
    <location>
        <begin position="450"/>
        <end position="469"/>
    </location>
</feature>
<evidence type="ECO:0000256" key="1">
    <source>
        <dbReference type="PROSITE-ProRule" id="PRU00042"/>
    </source>
</evidence>
<dbReference type="SUPFAM" id="SSF57667">
    <property type="entry name" value="beta-beta-alpha zinc fingers"/>
    <property type="match status" value="1"/>
</dbReference>
<dbReference type="EMBL" id="CATQJL010000223">
    <property type="protein sequence ID" value="CAJ0599639.1"/>
    <property type="molecule type" value="Genomic_DNA"/>
</dbReference>
<dbReference type="PANTHER" id="PTHR16515">
    <property type="entry name" value="PR DOMAIN ZINC FINGER PROTEIN"/>
    <property type="match status" value="1"/>
</dbReference>
<keyword evidence="1" id="KW-0863">Zinc-finger</keyword>
<reference evidence="4" key="1">
    <citation type="submission" date="2023-07" db="EMBL/GenBank/DDBJ databases">
        <authorList>
            <consortium name="CYATHOMIX"/>
        </authorList>
    </citation>
    <scope>NUCLEOTIDE SEQUENCE</scope>
    <source>
        <strain evidence="4">N/A</strain>
    </source>
</reference>
<dbReference type="PANTHER" id="PTHR16515:SF19">
    <property type="entry name" value="PR DOMAIN ZINC FINGER PROTEIN 14"/>
    <property type="match status" value="1"/>
</dbReference>
<dbReference type="InterPro" id="IPR050331">
    <property type="entry name" value="Zinc_finger"/>
</dbReference>
<evidence type="ECO:0000313" key="5">
    <source>
        <dbReference type="Proteomes" id="UP001176961"/>
    </source>
</evidence>
<comment type="caution">
    <text evidence="4">The sequence shown here is derived from an EMBL/GenBank/DDBJ whole genome shotgun (WGS) entry which is preliminary data.</text>
</comment>
<evidence type="ECO:0000313" key="4">
    <source>
        <dbReference type="EMBL" id="CAJ0599639.1"/>
    </source>
</evidence>
<feature type="compositionally biased region" description="Polar residues" evidence="2">
    <location>
        <begin position="779"/>
        <end position="792"/>
    </location>
</feature>
<accession>A0AA36GWY2</accession>
<keyword evidence="1" id="KW-0862">Zinc</keyword>
<keyword evidence="1" id="KW-0479">Metal-binding</keyword>
<feature type="compositionally biased region" description="Basic and acidic residues" evidence="2">
    <location>
        <begin position="692"/>
        <end position="712"/>
    </location>
</feature>
<feature type="compositionally biased region" description="Polar residues" evidence="2">
    <location>
        <begin position="679"/>
        <end position="691"/>
    </location>
</feature>
<name>A0AA36GWY2_CYLNA</name>